<sequence>MFLTTNTEPTISTLQPTQHHMEILIDDWTRSIYITPLLTKANYSFDHLHKPAFTTHRIIELHISISKIETGRPIYTIRNNICENKALSPHTLPLSTTHQKLLSTSIDLWETATTSATAILNLNETYKHLRKRAKTNRNSQLIAAINDPTEKKRKYTTPEIASVFTQYNKQVFQKQAQQQEAKSSGNHRCVEPTSQLSDEEQNSLAEPITLDEIYQANDSKS</sequence>
<proteinExistence type="predicted"/>
<comment type="caution">
    <text evidence="1">The sequence shown here is derived from an EMBL/GenBank/DDBJ whole genome shotgun (WGS) entry which is preliminary data.</text>
</comment>
<keyword evidence="2" id="KW-1185">Reference proteome</keyword>
<protein>
    <submittedName>
        <fullName evidence="1">Unnamed protein product</fullName>
    </submittedName>
</protein>
<organism evidence="1 2">
    <name type="scientific">Ambrosiozyma monospora</name>
    <name type="common">Yeast</name>
    <name type="synonym">Endomycopsis monosporus</name>
    <dbReference type="NCBI Taxonomy" id="43982"/>
    <lineage>
        <taxon>Eukaryota</taxon>
        <taxon>Fungi</taxon>
        <taxon>Dikarya</taxon>
        <taxon>Ascomycota</taxon>
        <taxon>Saccharomycotina</taxon>
        <taxon>Pichiomycetes</taxon>
        <taxon>Pichiales</taxon>
        <taxon>Pichiaceae</taxon>
        <taxon>Ambrosiozyma</taxon>
    </lineage>
</organism>
<gene>
    <name evidence="1" type="ORF">Amon02_000014600</name>
</gene>
<evidence type="ECO:0000313" key="2">
    <source>
        <dbReference type="Proteomes" id="UP001165064"/>
    </source>
</evidence>
<accession>A0ACB5SR19</accession>
<evidence type="ECO:0000313" key="1">
    <source>
        <dbReference type="EMBL" id="GME70320.1"/>
    </source>
</evidence>
<reference evidence="1" key="1">
    <citation type="submission" date="2023-04" db="EMBL/GenBank/DDBJ databases">
        <title>Ambrosiozyma monospora NBRC 10751.</title>
        <authorList>
            <person name="Ichikawa N."/>
            <person name="Sato H."/>
            <person name="Tonouchi N."/>
        </authorList>
    </citation>
    <scope>NUCLEOTIDE SEQUENCE</scope>
    <source>
        <strain evidence="1">NBRC 10751</strain>
    </source>
</reference>
<dbReference type="Proteomes" id="UP001165064">
    <property type="component" value="Unassembled WGS sequence"/>
</dbReference>
<name>A0ACB5SR19_AMBMO</name>
<dbReference type="EMBL" id="BSXS01000018">
    <property type="protein sequence ID" value="GME70320.1"/>
    <property type="molecule type" value="Genomic_DNA"/>
</dbReference>